<dbReference type="GO" id="GO:0051321">
    <property type="term" value="P:meiotic cell cycle"/>
    <property type="evidence" value="ECO:0007669"/>
    <property type="project" value="UniProtKB-KW"/>
</dbReference>
<dbReference type="CDD" id="cd12524">
    <property type="entry name" value="RRM1_MEI2_like"/>
    <property type="match status" value="1"/>
</dbReference>
<dbReference type="PROSITE" id="PS50102">
    <property type="entry name" value="RRM"/>
    <property type="match status" value="2"/>
</dbReference>
<dbReference type="GO" id="GO:0045836">
    <property type="term" value="P:positive regulation of meiotic nuclear division"/>
    <property type="evidence" value="ECO:0007669"/>
    <property type="project" value="UniProtKB-ARBA"/>
</dbReference>
<dbReference type="FunFam" id="3.30.70.330:FF:000101">
    <property type="entry name" value="Protein MEI2-like 1"/>
    <property type="match status" value="1"/>
</dbReference>
<dbReference type="InterPro" id="IPR035979">
    <property type="entry name" value="RBD_domain_sf"/>
</dbReference>
<keyword evidence="3" id="KW-0469">Meiosis</keyword>
<organism evidence="7 8">
    <name type="scientific">Quillaja saponaria</name>
    <name type="common">Soap bark tree</name>
    <dbReference type="NCBI Taxonomy" id="32244"/>
    <lineage>
        <taxon>Eukaryota</taxon>
        <taxon>Viridiplantae</taxon>
        <taxon>Streptophyta</taxon>
        <taxon>Embryophyta</taxon>
        <taxon>Tracheophyta</taxon>
        <taxon>Spermatophyta</taxon>
        <taxon>Magnoliopsida</taxon>
        <taxon>eudicotyledons</taxon>
        <taxon>Gunneridae</taxon>
        <taxon>Pentapetalae</taxon>
        <taxon>rosids</taxon>
        <taxon>fabids</taxon>
        <taxon>Fabales</taxon>
        <taxon>Quillajaceae</taxon>
        <taxon>Quillaja</taxon>
    </lineage>
</organism>
<dbReference type="Gene3D" id="3.30.70.330">
    <property type="match status" value="2"/>
</dbReference>
<dbReference type="AlphaFoldDB" id="A0AAD7LVW6"/>
<evidence type="ECO:0000256" key="3">
    <source>
        <dbReference type="ARBA" id="ARBA00023254"/>
    </source>
</evidence>
<feature type="domain" description="RRM" evidence="6">
    <location>
        <begin position="199"/>
        <end position="272"/>
    </location>
</feature>
<keyword evidence="2 5" id="KW-0694">RNA-binding</keyword>
<evidence type="ECO:0000313" key="7">
    <source>
        <dbReference type="EMBL" id="KAJ7965088.1"/>
    </source>
</evidence>
<keyword evidence="1" id="KW-0677">Repeat</keyword>
<dbReference type="InterPro" id="IPR012677">
    <property type="entry name" value="Nucleotide-bd_a/b_plait_sf"/>
</dbReference>
<feature type="domain" description="RRM" evidence="6">
    <location>
        <begin position="285"/>
        <end position="344"/>
    </location>
</feature>
<dbReference type="GO" id="GO:0003723">
    <property type="term" value="F:RNA binding"/>
    <property type="evidence" value="ECO:0007669"/>
    <property type="project" value="UniProtKB-UniRule"/>
</dbReference>
<dbReference type="InterPro" id="IPR000504">
    <property type="entry name" value="RRM_dom"/>
</dbReference>
<dbReference type="EMBL" id="JARAOO010000006">
    <property type="protein sequence ID" value="KAJ7965088.1"/>
    <property type="molecule type" value="Genomic_DNA"/>
</dbReference>
<name>A0AAD7LVW6_QUISA</name>
<dbReference type="SUPFAM" id="SSF54928">
    <property type="entry name" value="RNA-binding domain, RBD"/>
    <property type="match status" value="1"/>
</dbReference>
<dbReference type="InterPro" id="IPR034453">
    <property type="entry name" value="MEI2-like_RRM1"/>
</dbReference>
<dbReference type="GO" id="GO:0045927">
    <property type="term" value="P:positive regulation of growth"/>
    <property type="evidence" value="ECO:0007669"/>
    <property type="project" value="UniProtKB-ARBA"/>
</dbReference>
<proteinExistence type="predicted"/>
<comment type="function">
    <text evidence="4">Probable RNA-binding protein that plays a role in meiosis and vegetative growth.</text>
</comment>
<dbReference type="Pfam" id="PF00076">
    <property type="entry name" value="RRM_1"/>
    <property type="match status" value="2"/>
</dbReference>
<protein>
    <submittedName>
        <fullName evidence="7">Protein MEI2-like</fullName>
    </submittedName>
</protein>
<gene>
    <name evidence="7" type="ORF">O6P43_014797</name>
</gene>
<evidence type="ECO:0000259" key="6">
    <source>
        <dbReference type="PROSITE" id="PS50102"/>
    </source>
</evidence>
<evidence type="ECO:0000313" key="8">
    <source>
        <dbReference type="Proteomes" id="UP001163823"/>
    </source>
</evidence>
<reference evidence="7" key="1">
    <citation type="journal article" date="2023" name="Science">
        <title>Elucidation of the pathway for biosynthesis of saponin adjuvants from the soapbark tree.</title>
        <authorList>
            <person name="Reed J."/>
            <person name="Orme A."/>
            <person name="El-Demerdash A."/>
            <person name="Owen C."/>
            <person name="Martin L.B.B."/>
            <person name="Misra R.C."/>
            <person name="Kikuchi S."/>
            <person name="Rejzek M."/>
            <person name="Martin A.C."/>
            <person name="Harkess A."/>
            <person name="Leebens-Mack J."/>
            <person name="Louveau T."/>
            <person name="Stephenson M.J."/>
            <person name="Osbourn A."/>
        </authorList>
    </citation>
    <scope>NUCLEOTIDE SEQUENCE</scope>
    <source>
        <strain evidence="7">S10</strain>
    </source>
</reference>
<evidence type="ECO:0000256" key="1">
    <source>
        <dbReference type="ARBA" id="ARBA00022737"/>
    </source>
</evidence>
<dbReference type="SMART" id="SM00360">
    <property type="entry name" value="RRM"/>
    <property type="match status" value="2"/>
</dbReference>
<sequence>MGKHIEDSISGQAAEGPLEVSLLNTGREMGSSAWGIPRGTDLYHASRDASLFSSSLPVLPHEKLNFTNAEHYDQYVDDNLPIINKIEKENEGQDPLKDIETNPIGNILPDDEEELLAGIMDDFDLSRLPSQLEDLDENDLFGSGGGLELDFEPQESLGFGISKLSLLDGDASNGVGSYVLSNGAGPVAGEHPYGEHPSRTLFVRNINSNVEDFELRSLFEQHGDIRTLYTACKHRGFVMISYYDIRAARTAIRALQNKPLRRRKLDIHFSIPRFDNPSEKDINQGTLVVFNLDASVSNDDLRQIFGAYGEVKEIRETPHKRHHKFIEFYDVRAAEEALKALNQE</sequence>
<evidence type="ECO:0000256" key="5">
    <source>
        <dbReference type="PROSITE-ProRule" id="PRU00176"/>
    </source>
</evidence>
<accession>A0AAD7LVW6</accession>
<evidence type="ECO:0000256" key="4">
    <source>
        <dbReference type="ARBA" id="ARBA00058438"/>
    </source>
</evidence>
<comment type="caution">
    <text evidence="7">The sequence shown here is derived from an EMBL/GenBank/DDBJ whole genome shotgun (WGS) entry which is preliminary data.</text>
</comment>
<dbReference type="Proteomes" id="UP001163823">
    <property type="component" value="Chromosome 6"/>
</dbReference>
<dbReference type="FunFam" id="3.30.70.330:FF:000063">
    <property type="entry name" value="MEI2-like protein 5 isoform 2"/>
    <property type="match status" value="1"/>
</dbReference>
<evidence type="ECO:0000256" key="2">
    <source>
        <dbReference type="ARBA" id="ARBA00022884"/>
    </source>
</evidence>
<dbReference type="PANTHER" id="PTHR23189">
    <property type="entry name" value="RNA RECOGNITION MOTIF-CONTAINING"/>
    <property type="match status" value="1"/>
</dbReference>
<keyword evidence="8" id="KW-1185">Reference proteome</keyword>